<name>A0AAI9C857_STEMA</name>
<comment type="caution">
    <text evidence="2">The sequence shown here is derived from an EMBL/GenBank/DDBJ whole genome shotgun (WGS) entry which is preliminary data.</text>
</comment>
<reference evidence="2" key="1">
    <citation type="submission" date="2022-07" db="EMBL/GenBank/DDBJ databases">
        <authorList>
            <consortium name="Clinical and Environmental Microbiology Branch: Whole genome sequencing antimicrobial resistance pathogens in the healthcare setting"/>
        </authorList>
    </citation>
    <scope>NUCLEOTIDE SEQUENCE</scope>
    <source>
        <strain evidence="2">Stenotrophomonas_maltophilia_2021CK-00905</strain>
    </source>
</reference>
<dbReference type="AlphaFoldDB" id="A0AAI9C857"/>
<protein>
    <submittedName>
        <fullName evidence="2">Uncharacterized protein</fullName>
    </submittedName>
</protein>
<feature type="region of interest" description="Disordered" evidence="1">
    <location>
        <begin position="1"/>
        <end position="20"/>
    </location>
</feature>
<evidence type="ECO:0000313" key="3">
    <source>
        <dbReference type="Proteomes" id="UP001214521"/>
    </source>
</evidence>
<organism evidence="2 3">
    <name type="scientific">Stenotrophomonas maltophilia</name>
    <name type="common">Pseudomonas maltophilia</name>
    <name type="synonym">Xanthomonas maltophilia</name>
    <dbReference type="NCBI Taxonomy" id="40324"/>
    <lineage>
        <taxon>Bacteria</taxon>
        <taxon>Pseudomonadati</taxon>
        <taxon>Pseudomonadota</taxon>
        <taxon>Gammaproteobacteria</taxon>
        <taxon>Lysobacterales</taxon>
        <taxon>Lysobacteraceae</taxon>
        <taxon>Stenotrophomonas</taxon>
        <taxon>Stenotrophomonas maltophilia group</taxon>
    </lineage>
</organism>
<proteinExistence type="predicted"/>
<accession>A0AAI9C857</accession>
<evidence type="ECO:0000313" key="2">
    <source>
        <dbReference type="EMBL" id="EKT4439721.1"/>
    </source>
</evidence>
<evidence type="ECO:0000256" key="1">
    <source>
        <dbReference type="SAM" id="MobiDB-lite"/>
    </source>
</evidence>
<dbReference type="EMBL" id="ABLOMU010000002">
    <property type="protein sequence ID" value="EKT4439721.1"/>
    <property type="molecule type" value="Genomic_DNA"/>
</dbReference>
<gene>
    <name evidence="2" type="ORF">QEK83_000316</name>
</gene>
<dbReference type="RefSeq" id="WP_152906650.1">
    <property type="nucleotide sequence ID" value="NZ_JAXRVB010000006.1"/>
</dbReference>
<dbReference type="Proteomes" id="UP001214521">
    <property type="component" value="Unassembled WGS sequence"/>
</dbReference>
<sequence length="63" mass="6933">MKHNPGSGETGKQALEDARGNCADQTFQPYATVVFSMEYAHPVDVQRPYFGVWPVRHAPALSA</sequence>